<evidence type="ECO:0000313" key="8">
    <source>
        <dbReference type="EMBL" id="ANO51097.1"/>
    </source>
</evidence>
<dbReference type="GO" id="GO:0004719">
    <property type="term" value="F:protein-L-isoaspartate (D-aspartate) O-methyltransferase activity"/>
    <property type="evidence" value="ECO:0007669"/>
    <property type="project" value="UniProtKB-UniRule"/>
</dbReference>
<comment type="subcellular location">
    <subcellularLocation>
        <location evidence="1 7">Cytoplasm</location>
    </subcellularLocation>
</comment>
<evidence type="ECO:0000256" key="4">
    <source>
        <dbReference type="ARBA" id="ARBA00022603"/>
    </source>
</evidence>
<proteinExistence type="inferred from homology"/>
<dbReference type="CDD" id="cd02440">
    <property type="entry name" value="AdoMet_MTases"/>
    <property type="match status" value="1"/>
</dbReference>
<evidence type="ECO:0000256" key="1">
    <source>
        <dbReference type="ARBA" id="ARBA00004496"/>
    </source>
</evidence>
<dbReference type="NCBIfam" id="NF001453">
    <property type="entry name" value="PRK00312.1"/>
    <property type="match status" value="1"/>
</dbReference>
<evidence type="ECO:0000313" key="9">
    <source>
        <dbReference type="Proteomes" id="UP000092695"/>
    </source>
</evidence>
<dbReference type="GO" id="GO:0005737">
    <property type="term" value="C:cytoplasm"/>
    <property type="evidence" value="ECO:0007669"/>
    <property type="project" value="UniProtKB-SubCell"/>
</dbReference>
<evidence type="ECO:0000256" key="6">
    <source>
        <dbReference type="ARBA" id="ARBA00022691"/>
    </source>
</evidence>
<name>A0A193LF14_9GAMM</name>
<keyword evidence="5 7" id="KW-0808">Transferase</keyword>
<feature type="active site" evidence="7">
    <location>
        <position position="72"/>
    </location>
</feature>
<comment type="similarity">
    <text evidence="2 7">Belongs to the methyltransferase superfamily. L-isoaspartyl/D-aspartyl protein methyltransferase family.</text>
</comment>
<dbReference type="PROSITE" id="PS01279">
    <property type="entry name" value="PCMT"/>
    <property type="match status" value="1"/>
</dbReference>
<dbReference type="AlphaFoldDB" id="A0A193LF14"/>
<comment type="function">
    <text evidence="7">Catalyzes the methyl esterification of L-isoaspartyl residues in peptides and proteins that result from spontaneous decomposition of normal L-aspartyl and L-asparaginyl residues. It plays a role in the repair and/or degradation of damaged proteins.</text>
</comment>
<dbReference type="Proteomes" id="UP000092695">
    <property type="component" value="Chromosome"/>
</dbReference>
<dbReference type="OrthoDB" id="9810066at2"/>
<dbReference type="KEGG" id="woc:BA177_07675"/>
<sequence length="222" mass="24498">MTPADPGIRGIGMTSLRTRERLVQRLMDQGIRSDEVLGQIRNVPRHLFVDEALSSRAYEDTALPIGLGQTISQPYVVARMTEAMLEHLSGARRVLEIGTGCGYQTAVLAPLVKEIHTVERIPALLRRARRQLSELEIYNVRFRQGDGWLGWPKYGPYDGILVAAAAPRVPVPLLEQLTEQGCLIIPVGPSGRQELALVTRNGNELHQRSLGAVSFVPLVHGK</sequence>
<dbReference type="Gene3D" id="3.40.50.150">
    <property type="entry name" value="Vaccinia Virus protein VP39"/>
    <property type="match status" value="1"/>
</dbReference>
<dbReference type="GO" id="GO:0030091">
    <property type="term" value="P:protein repair"/>
    <property type="evidence" value="ECO:0007669"/>
    <property type="project" value="UniProtKB-UniRule"/>
</dbReference>
<dbReference type="NCBIfam" id="TIGR00080">
    <property type="entry name" value="pimt"/>
    <property type="match status" value="1"/>
</dbReference>
<dbReference type="GO" id="GO:0032259">
    <property type="term" value="P:methylation"/>
    <property type="evidence" value="ECO:0007669"/>
    <property type="project" value="UniProtKB-KW"/>
</dbReference>
<evidence type="ECO:0000256" key="2">
    <source>
        <dbReference type="ARBA" id="ARBA00005369"/>
    </source>
</evidence>
<comment type="catalytic activity">
    <reaction evidence="7">
        <text>[protein]-L-isoaspartate + S-adenosyl-L-methionine = [protein]-L-isoaspartate alpha-methyl ester + S-adenosyl-L-homocysteine</text>
        <dbReference type="Rhea" id="RHEA:12705"/>
        <dbReference type="Rhea" id="RHEA-COMP:12143"/>
        <dbReference type="Rhea" id="RHEA-COMP:12144"/>
        <dbReference type="ChEBI" id="CHEBI:57856"/>
        <dbReference type="ChEBI" id="CHEBI:59789"/>
        <dbReference type="ChEBI" id="CHEBI:90596"/>
        <dbReference type="ChEBI" id="CHEBI:90598"/>
        <dbReference type="EC" id="2.1.1.77"/>
    </reaction>
</comment>
<dbReference type="RefSeq" id="WP_068615027.1">
    <property type="nucleotide sequence ID" value="NZ_CP016268.1"/>
</dbReference>
<dbReference type="PANTHER" id="PTHR11579">
    <property type="entry name" value="PROTEIN-L-ISOASPARTATE O-METHYLTRANSFERASE"/>
    <property type="match status" value="1"/>
</dbReference>
<dbReference type="Pfam" id="PF01135">
    <property type="entry name" value="PCMT"/>
    <property type="match status" value="1"/>
</dbReference>
<dbReference type="EMBL" id="CP016268">
    <property type="protein sequence ID" value="ANO51097.1"/>
    <property type="molecule type" value="Genomic_DNA"/>
</dbReference>
<dbReference type="EC" id="2.1.1.77" evidence="7"/>
<keyword evidence="9" id="KW-1185">Reference proteome</keyword>
<dbReference type="STRING" id="1548547.BA177_07675"/>
<keyword evidence="4 7" id="KW-0489">Methyltransferase</keyword>
<dbReference type="HAMAP" id="MF_00090">
    <property type="entry name" value="PIMT"/>
    <property type="match status" value="1"/>
</dbReference>
<dbReference type="SUPFAM" id="SSF53335">
    <property type="entry name" value="S-adenosyl-L-methionine-dependent methyltransferases"/>
    <property type="match status" value="1"/>
</dbReference>
<organism evidence="8 9">
    <name type="scientific">Woeseia oceani</name>
    <dbReference type="NCBI Taxonomy" id="1548547"/>
    <lineage>
        <taxon>Bacteria</taxon>
        <taxon>Pseudomonadati</taxon>
        <taxon>Pseudomonadota</taxon>
        <taxon>Gammaproteobacteria</taxon>
        <taxon>Woeseiales</taxon>
        <taxon>Woeseiaceae</taxon>
        <taxon>Woeseia</taxon>
    </lineage>
</organism>
<keyword evidence="6 7" id="KW-0949">S-adenosyl-L-methionine</keyword>
<protein>
    <recommendedName>
        <fullName evidence="7">Protein-L-isoaspartate O-methyltransferase</fullName>
        <ecNumber evidence="7">2.1.1.77</ecNumber>
    </recommendedName>
    <alternativeName>
        <fullName evidence="7">L-isoaspartyl protein carboxyl methyltransferase</fullName>
    </alternativeName>
    <alternativeName>
        <fullName evidence="7">Protein L-isoaspartyl methyltransferase</fullName>
    </alternativeName>
    <alternativeName>
        <fullName evidence="7">Protein-beta-aspartate methyltransferase</fullName>
        <shortName evidence="7">PIMT</shortName>
    </alternativeName>
</protein>
<evidence type="ECO:0000256" key="7">
    <source>
        <dbReference type="HAMAP-Rule" id="MF_00090"/>
    </source>
</evidence>
<keyword evidence="3 7" id="KW-0963">Cytoplasm</keyword>
<dbReference type="InterPro" id="IPR000682">
    <property type="entry name" value="PCMT"/>
</dbReference>
<evidence type="ECO:0000256" key="3">
    <source>
        <dbReference type="ARBA" id="ARBA00022490"/>
    </source>
</evidence>
<dbReference type="InterPro" id="IPR029063">
    <property type="entry name" value="SAM-dependent_MTases_sf"/>
</dbReference>
<dbReference type="PANTHER" id="PTHR11579:SF0">
    <property type="entry name" value="PROTEIN-L-ISOASPARTATE(D-ASPARTATE) O-METHYLTRANSFERASE"/>
    <property type="match status" value="1"/>
</dbReference>
<dbReference type="FunFam" id="3.40.50.150:FF:000010">
    <property type="entry name" value="Protein-L-isoaspartate O-methyltransferase"/>
    <property type="match status" value="1"/>
</dbReference>
<gene>
    <name evidence="7" type="primary">pcm</name>
    <name evidence="8" type="ORF">BA177_07675</name>
</gene>
<reference evidence="8 9" key="1">
    <citation type="submission" date="2016-06" db="EMBL/GenBank/DDBJ databases">
        <title>Complete genome sequence of a deep-branching marine Gamma Proteobacterium Woeseia oceani type strain XK5.</title>
        <authorList>
            <person name="Mu D."/>
            <person name="Du Z."/>
        </authorList>
    </citation>
    <scope>NUCLEOTIDE SEQUENCE [LARGE SCALE GENOMIC DNA]</scope>
    <source>
        <strain evidence="8 9">XK5</strain>
    </source>
</reference>
<accession>A0A193LF14</accession>
<evidence type="ECO:0000256" key="5">
    <source>
        <dbReference type="ARBA" id="ARBA00022679"/>
    </source>
</evidence>